<proteinExistence type="predicted"/>
<sequence>MLTLHYAALFEEQGWKVNASAPNLTATHFSRGIGRPASESAVNIVRLATLSVDGETGTYSDENGTVPW</sequence>
<gene>
    <name evidence="1" type="ORF">N7460_013253</name>
</gene>
<accession>A0AAD6HZT6</accession>
<protein>
    <submittedName>
        <fullName evidence="1">Uncharacterized protein</fullName>
    </submittedName>
</protein>
<evidence type="ECO:0000313" key="1">
    <source>
        <dbReference type="EMBL" id="KAJ6022858.1"/>
    </source>
</evidence>
<comment type="caution">
    <text evidence="1">The sequence shown here is derived from an EMBL/GenBank/DDBJ whole genome shotgun (WGS) entry which is preliminary data.</text>
</comment>
<reference evidence="1" key="2">
    <citation type="submission" date="2023-01" db="EMBL/GenBank/DDBJ databases">
        <authorList>
            <person name="Petersen C."/>
        </authorList>
    </citation>
    <scope>NUCLEOTIDE SEQUENCE</scope>
    <source>
        <strain evidence="1">IBT 15450</strain>
    </source>
</reference>
<reference evidence="1" key="1">
    <citation type="journal article" date="2023" name="IMA Fungus">
        <title>Comparative genomic study of the Penicillium genus elucidates a diverse pangenome and 15 lateral gene transfer events.</title>
        <authorList>
            <person name="Petersen C."/>
            <person name="Sorensen T."/>
            <person name="Nielsen M.R."/>
            <person name="Sondergaard T.E."/>
            <person name="Sorensen J.L."/>
            <person name="Fitzpatrick D.A."/>
            <person name="Frisvad J.C."/>
            <person name="Nielsen K.L."/>
        </authorList>
    </citation>
    <scope>NUCLEOTIDE SEQUENCE</scope>
    <source>
        <strain evidence="1">IBT 15450</strain>
    </source>
</reference>
<dbReference type="Proteomes" id="UP001219568">
    <property type="component" value="Unassembled WGS sequence"/>
</dbReference>
<name>A0AAD6HZT6_PENCN</name>
<evidence type="ECO:0000313" key="2">
    <source>
        <dbReference type="Proteomes" id="UP001219568"/>
    </source>
</evidence>
<organism evidence="1 2">
    <name type="scientific">Penicillium canescens</name>
    <dbReference type="NCBI Taxonomy" id="5083"/>
    <lineage>
        <taxon>Eukaryota</taxon>
        <taxon>Fungi</taxon>
        <taxon>Dikarya</taxon>
        <taxon>Ascomycota</taxon>
        <taxon>Pezizomycotina</taxon>
        <taxon>Eurotiomycetes</taxon>
        <taxon>Eurotiomycetidae</taxon>
        <taxon>Eurotiales</taxon>
        <taxon>Aspergillaceae</taxon>
        <taxon>Penicillium</taxon>
    </lineage>
</organism>
<dbReference type="EMBL" id="JAQJZL010000016">
    <property type="protein sequence ID" value="KAJ6022858.1"/>
    <property type="molecule type" value="Genomic_DNA"/>
</dbReference>
<dbReference type="AlphaFoldDB" id="A0AAD6HZT6"/>
<keyword evidence="2" id="KW-1185">Reference proteome</keyword>